<dbReference type="GO" id="GO:0012506">
    <property type="term" value="C:vesicle membrane"/>
    <property type="evidence" value="ECO:0007669"/>
    <property type="project" value="TreeGrafter"/>
</dbReference>
<comment type="similarity">
    <text evidence="1 6">Belongs to the annexin family.</text>
</comment>
<keyword evidence="2 6" id="KW-0677">Repeat</keyword>
<evidence type="ECO:0000256" key="4">
    <source>
        <dbReference type="ARBA" id="ARBA00023216"/>
    </source>
</evidence>
<keyword evidence="5 6" id="KW-0111">Calcium/phospholipid-binding</keyword>
<dbReference type="InterPro" id="IPR001464">
    <property type="entry name" value="Annexin"/>
</dbReference>
<evidence type="ECO:0000313" key="8">
    <source>
        <dbReference type="Proteomes" id="UP000465112"/>
    </source>
</evidence>
<evidence type="ECO:0000256" key="6">
    <source>
        <dbReference type="RuleBase" id="RU003540"/>
    </source>
</evidence>
<evidence type="ECO:0000256" key="1">
    <source>
        <dbReference type="ARBA" id="ARBA00007831"/>
    </source>
</evidence>
<sequence>MGGDTAEGVKYCDEHLRSLTRGGKTVCSSTVFLSCFLFPPLYSDHFHFRFFQPSIMAFFKKFFTHVIPQKDPDKSIIPVKDKPKPPYYGTVTPYPKFDATSDASTLQSAIKKLDKDVIFAILVKRSNEQRQKIKAVYEASTGQSLDKALQSALHSHLEDLALALISTPAHFDAYLFRKATKGLGTREHILVEILATRTNQEIRDLKRVYKEVYKTELEEVIKLETSGDFTAALLAMLKATKDESTEVNNDLAKRDAEILFEAGEKIKGSNVSAFIDILTMRSAPQLCKTFQQYATTSDITLPKALQLELKGDIEDCLIDIVKCSWNTSAFFAEKLHHAMKGLGTNENTLIRVLVSRSEVDLKKIVQEYKAMYGVSLQEAIRRDTKEQFESALLALCGPE</sequence>
<dbReference type="Gene3D" id="1.10.220.10">
    <property type="entry name" value="Annexin"/>
    <property type="match status" value="4"/>
</dbReference>
<keyword evidence="8" id="KW-1185">Reference proteome</keyword>
<keyword evidence="3 6" id="KW-0106">Calcium</keyword>
<dbReference type="AlphaFoldDB" id="A0A6A5EML4"/>
<comment type="domain">
    <text evidence="6">A pair of annexin repeats may form one binding site for calcium and phospholipid.</text>
</comment>
<protein>
    <recommendedName>
        <fullName evidence="6">Annexin</fullName>
    </recommendedName>
</protein>
<evidence type="ECO:0000256" key="2">
    <source>
        <dbReference type="ARBA" id="ARBA00022737"/>
    </source>
</evidence>
<accession>A0A6A5EML4</accession>
<dbReference type="GO" id="GO:0007165">
    <property type="term" value="P:signal transduction"/>
    <property type="evidence" value="ECO:0007669"/>
    <property type="project" value="TreeGrafter"/>
</dbReference>
<evidence type="ECO:0000313" key="7">
    <source>
        <dbReference type="EMBL" id="KAF1377263.1"/>
    </source>
</evidence>
<reference evidence="7 8" key="1">
    <citation type="submission" date="2019-06" db="EMBL/GenBank/DDBJ databases">
        <title>A chromosome-scale genome assembly of the European perch, Perca fluviatilis.</title>
        <authorList>
            <person name="Roques C."/>
            <person name="Zahm M."/>
            <person name="Cabau C."/>
            <person name="Klopp C."/>
            <person name="Bouchez O."/>
            <person name="Donnadieu C."/>
            <person name="Kuhl H."/>
            <person name="Gislard M."/>
            <person name="Guendouz S."/>
            <person name="Journot L."/>
            <person name="Haffray P."/>
            <person name="Bestin A."/>
            <person name="Morvezen R."/>
            <person name="Feron R."/>
            <person name="Wen M."/>
            <person name="Jouanno E."/>
            <person name="Herpin A."/>
            <person name="Schartl M."/>
            <person name="Postlethwait J."/>
            <person name="Schaerlinger B."/>
            <person name="Chardard D."/>
            <person name="Lecocq T."/>
            <person name="Poncet C."/>
            <person name="Jaffrelo L."/>
            <person name="Lampietro C."/>
            <person name="Guiguen Y."/>
        </authorList>
    </citation>
    <scope>NUCLEOTIDE SEQUENCE [LARGE SCALE GENOMIC DNA]</scope>
    <source>
        <tissue evidence="7">Blood</tissue>
    </source>
</reference>
<name>A0A6A5EML4_PERFL</name>
<dbReference type="PRINTS" id="PR00196">
    <property type="entry name" value="ANNEXIN"/>
</dbReference>
<gene>
    <name evidence="7" type="ORF">PFLUV_G00198880</name>
</gene>
<dbReference type="Proteomes" id="UP000465112">
    <property type="component" value="Chromosome 17"/>
</dbReference>
<dbReference type="InterPro" id="IPR018252">
    <property type="entry name" value="Annexin_repeat_CS"/>
</dbReference>
<dbReference type="FunFam" id="1.10.220.10:FF:000003">
    <property type="entry name" value="Annexin"/>
    <property type="match status" value="1"/>
</dbReference>
<dbReference type="GO" id="GO:0005886">
    <property type="term" value="C:plasma membrane"/>
    <property type="evidence" value="ECO:0007669"/>
    <property type="project" value="TreeGrafter"/>
</dbReference>
<keyword evidence="4 6" id="KW-0041">Annexin</keyword>
<dbReference type="FunFam" id="1.10.220.10:FF:000002">
    <property type="entry name" value="Annexin"/>
    <property type="match status" value="1"/>
</dbReference>
<dbReference type="GO" id="GO:0006909">
    <property type="term" value="P:phagocytosis"/>
    <property type="evidence" value="ECO:0007669"/>
    <property type="project" value="TreeGrafter"/>
</dbReference>
<dbReference type="GO" id="GO:0005509">
    <property type="term" value="F:calcium ion binding"/>
    <property type="evidence" value="ECO:0007669"/>
    <property type="project" value="InterPro"/>
</dbReference>
<organism evidence="7 8">
    <name type="scientific">Perca fluviatilis</name>
    <name type="common">European perch</name>
    <dbReference type="NCBI Taxonomy" id="8168"/>
    <lineage>
        <taxon>Eukaryota</taxon>
        <taxon>Metazoa</taxon>
        <taxon>Chordata</taxon>
        <taxon>Craniata</taxon>
        <taxon>Vertebrata</taxon>
        <taxon>Euteleostomi</taxon>
        <taxon>Actinopterygii</taxon>
        <taxon>Neopterygii</taxon>
        <taxon>Teleostei</taxon>
        <taxon>Neoteleostei</taxon>
        <taxon>Acanthomorphata</taxon>
        <taxon>Eupercaria</taxon>
        <taxon>Perciformes</taxon>
        <taxon>Percoidei</taxon>
        <taxon>Percidae</taxon>
        <taxon>Percinae</taxon>
        <taxon>Perca</taxon>
    </lineage>
</organism>
<dbReference type="SMART" id="SM00335">
    <property type="entry name" value="ANX"/>
    <property type="match status" value="4"/>
</dbReference>
<dbReference type="PROSITE" id="PS00223">
    <property type="entry name" value="ANNEXIN_1"/>
    <property type="match status" value="2"/>
</dbReference>
<dbReference type="InterPro" id="IPR018502">
    <property type="entry name" value="Annexin_repeat"/>
</dbReference>
<dbReference type="InterPro" id="IPR037104">
    <property type="entry name" value="Annexin_sf"/>
</dbReference>
<proteinExistence type="inferred from homology"/>
<comment type="caution">
    <text evidence="7">The sequence shown here is derived from an EMBL/GenBank/DDBJ whole genome shotgun (WGS) entry which is preliminary data.</text>
</comment>
<dbReference type="FunFam" id="1.10.220.10:FF:000001">
    <property type="entry name" value="Annexin"/>
    <property type="match status" value="1"/>
</dbReference>
<dbReference type="GO" id="GO:0005737">
    <property type="term" value="C:cytoplasm"/>
    <property type="evidence" value="ECO:0007669"/>
    <property type="project" value="TreeGrafter"/>
</dbReference>
<evidence type="ECO:0000256" key="3">
    <source>
        <dbReference type="ARBA" id="ARBA00022837"/>
    </source>
</evidence>
<dbReference type="SUPFAM" id="SSF47874">
    <property type="entry name" value="Annexin"/>
    <property type="match status" value="1"/>
</dbReference>
<evidence type="ECO:0000256" key="5">
    <source>
        <dbReference type="ARBA" id="ARBA00023302"/>
    </source>
</evidence>
<dbReference type="GO" id="GO:0005634">
    <property type="term" value="C:nucleus"/>
    <property type="evidence" value="ECO:0007669"/>
    <property type="project" value="TreeGrafter"/>
</dbReference>
<dbReference type="EMBL" id="VHII01000017">
    <property type="protein sequence ID" value="KAF1377263.1"/>
    <property type="molecule type" value="Genomic_DNA"/>
</dbReference>
<dbReference type="PANTHER" id="PTHR10502">
    <property type="entry name" value="ANNEXIN"/>
    <property type="match status" value="1"/>
</dbReference>
<dbReference type="GO" id="GO:0005544">
    <property type="term" value="F:calcium-dependent phospholipid binding"/>
    <property type="evidence" value="ECO:0007669"/>
    <property type="project" value="UniProtKB-KW"/>
</dbReference>
<dbReference type="Pfam" id="PF00191">
    <property type="entry name" value="Annexin"/>
    <property type="match status" value="4"/>
</dbReference>
<dbReference type="PANTHER" id="PTHR10502:SF237">
    <property type="entry name" value="ANNEXIN"/>
    <property type="match status" value="1"/>
</dbReference>
<dbReference type="GO" id="GO:0001786">
    <property type="term" value="F:phosphatidylserine binding"/>
    <property type="evidence" value="ECO:0007669"/>
    <property type="project" value="TreeGrafter"/>
</dbReference>
<dbReference type="GO" id="GO:0071385">
    <property type="term" value="P:cellular response to glucocorticoid stimulus"/>
    <property type="evidence" value="ECO:0007669"/>
    <property type="project" value="TreeGrafter"/>
</dbReference>
<dbReference type="PROSITE" id="PS51897">
    <property type="entry name" value="ANNEXIN_2"/>
    <property type="match status" value="4"/>
</dbReference>